<name>A0A9W4E4Z0_9ACTN</name>
<evidence type="ECO:0000313" key="3">
    <source>
        <dbReference type="Proteomes" id="UP001153328"/>
    </source>
</evidence>
<proteinExistence type="predicted"/>
<dbReference type="EMBL" id="CAJVAX010000012">
    <property type="protein sequence ID" value="CAG7629862.1"/>
    <property type="molecule type" value="Genomic_DNA"/>
</dbReference>
<reference evidence="2" key="1">
    <citation type="submission" date="2021-06" db="EMBL/GenBank/DDBJ databases">
        <authorList>
            <person name="Arsene-Ploetze F."/>
        </authorList>
    </citation>
    <scope>NUCLEOTIDE SEQUENCE</scope>
    <source>
        <strain evidence="2">SBRY1</strain>
    </source>
</reference>
<gene>
    <name evidence="2" type="ORF">SBRY_20607</name>
</gene>
<organism evidence="2 3">
    <name type="scientific">Actinacidiphila bryophytorum</name>
    <dbReference type="NCBI Taxonomy" id="1436133"/>
    <lineage>
        <taxon>Bacteria</taxon>
        <taxon>Bacillati</taxon>
        <taxon>Actinomycetota</taxon>
        <taxon>Actinomycetes</taxon>
        <taxon>Kitasatosporales</taxon>
        <taxon>Streptomycetaceae</taxon>
        <taxon>Actinacidiphila</taxon>
    </lineage>
</organism>
<feature type="compositionally biased region" description="Gly residues" evidence="1">
    <location>
        <begin position="10"/>
        <end position="23"/>
    </location>
</feature>
<evidence type="ECO:0000313" key="2">
    <source>
        <dbReference type="EMBL" id="CAG7629862.1"/>
    </source>
</evidence>
<protein>
    <submittedName>
        <fullName evidence="2">Uncharacterized protein</fullName>
    </submittedName>
</protein>
<feature type="region of interest" description="Disordered" evidence="1">
    <location>
        <begin position="41"/>
        <end position="88"/>
    </location>
</feature>
<comment type="caution">
    <text evidence="2">The sequence shown here is derived from an EMBL/GenBank/DDBJ whole genome shotgun (WGS) entry which is preliminary data.</text>
</comment>
<evidence type="ECO:0000256" key="1">
    <source>
        <dbReference type="SAM" id="MobiDB-lite"/>
    </source>
</evidence>
<dbReference type="Proteomes" id="UP001153328">
    <property type="component" value="Unassembled WGS sequence"/>
</dbReference>
<feature type="compositionally biased region" description="Basic and acidic residues" evidence="1">
    <location>
        <begin position="79"/>
        <end position="88"/>
    </location>
</feature>
<keyword evidence="3" id="KW-1185">Reference proteome</keyword>
<sequence>MRRGRRRLHGGPGAGLEGPGGSGAAVLGRRLVRLRRRAEGGRFPGLTLPGRATIRGAGNCALSRPPAGGPARTEQPLRVGDDPRPGGG</sequence>
<feature type="region of interest" description="Disordered" evidence="1">
    <location>
        <begin position="1"/>
        <end position="25"/>
    </location>
</feature>
<accession>A0A9W4E4Z0</accession>
<dbReference type="AlphaFoldDB" id="A0A9W4E4Z0"/>